<dbReference type="PANTHER" id="PTHR11070:SF2">
    <property type="entry name" value="ATP-DEPENDENT DNA HELICASE SRS2"/>
    <property type="match status" value="1"/>
</dbReference>
<dbReference type="SUPFAM" id="SSF52540">
    <property type="entry name" value="P-loop containing nucleoside triphosphate hydrolases"/>
    <property type="match status" value="1"/>
</dbReference>
<keyword evidence="5" id="KW-0238">DNA-binding</keyword>
<comment type="caution">
    <text evidence="8">The sequence shown here is derived from an EMBL/GenBank/DDBJ whole genome shotgun (WGS) entry which is preliminary data.</text>
</comment>
<accession>A0AAD7D2X8</accession>
<dbReference type="GO" id="GO:0003677">
    <property type="term" value="F:DNA binding"/>
    <property type="evidence" value="ECO:0007669"/>
    <property type="project" value="UniProtKB-KW"/>
</dbReference>
<evidence type="ECO:0000256" key="2">
    <source>
        <dbReference type="ARBA" id="ARBA00022801"/>
    </source>
</evidence>
<dbReference type="GO" id="GO:0000725">
    <property type="term" value="P:recombinational repair"/>
    <property type="evidence" value="ECO:0007669"/>
    <property type="project" value="TreeGrafter"/>
</dbReference>
<dbReference type="PROSITE" id="PS51198">
    <property type="entry name" value="UVRD_HELICASE_ATP_BIND"/>
    <property type="match status" value="1"/>
</dbReference>
<dbReference type="InterPro" id="IPR014016">
    <property type="entry name" value="UvrD-like_ATP-bd"/>
</dbReference>
<name>A0AAD7D2X8_MYCRO</name>
<dbReference type="PANTHER" id="PTHR11070">
    <property type="entry name" value="UVRD / RECB / PCRA DNA HELICASE FAMILY MEMBER"/>
    <property type="match status" value="1"/>
</dbReference>
<reference evidence="8" key="1">
    <citation type="submission" date="2023-03" db="EMBL/GenBank/DDBJ databases">
        <title>Massive genome expansion in bonnet fungi (Mycena s.s.) driven by repeated elements and novel gene families across ecological guilds.</title>
        <authorList>
            <consortium name="Lawrence Berkeley National Laboratory"/>
            <person name="Harder C.B."/>
            <person name="Miyauchi S."/>
            <person name="Viragh M."/>
            <person name="Kuo A."/>
            <person name="Thoen E."/>
            <person name="Andreopoulos B."/>
            <person name="Lu D."/>
            <person name="Skrede I."/>
            <person name="Drula E."/>
            <person name="Henrissat B."/>
            <person name="Morin E."/>
            <person name="Kohler A."/>
            <person name="Barry K."/>
            <person name="LaButti K."/>
            <person name="Morin E."/>
            <person name="Salamov A."/>
            <person name="Lipzen A."/>
            <person name="Mereny Z."/>
            <person name="Hegedus B."/>
            <person name="Baldrian P."/>
            <person name="Stursova M."/>
            <person name="Weitz H."/>
            <person name="Taylor A."/>
            <person name="Grigoriev I.V."/>
            <person name="Nagy L.G."/>
            <person name="Martin F."/>
            <person name="Kauserud H."/>
        </authorList>
    </citation>
    <scope>NUCLEOTIDE SEQUENCE</scope>
    <source>
        <strain evidence="8">CBHHK067</strain>
    </source>
</reference>
<keyword evidence="4 6" id="KW-0067">ATP-binding</keyword>
<dbReference type="GO" id="GO:0005524">
    <property type="term" value="F:ATP binding"/>
    <property type="evidence" value="ECO:0007669"/>
    <property type="project" value="UniProtKB-UniRule"/>
</dbReference>
<dbReference type="GO" id="GO:0005634">
    <property type="term" value="C:nucleus"/>
    <property type="evidence" value="ECO:0007669"/>
    <property type="project" value="TreeGrafter"/>
</dbReference>
<dbReference type="GO" id="GO:0016787">
    <property type="term" value="F:hydrolase activity"/>
    <property type="evidence" value="ECO:0007669"/>
    <property type="project" value="UniProtKB-UniRule"/>
</dbReference>
<evidence type="ECO:0000256" key="1">
    <source>
        <dbReference type="ARBA" id="ARBA00022741"/>
    </source>
</evidence>
<protein>
    <submittedName>
        <fullName evidence="8">P-loop containing nucleoside triphosphate hydrolase protein</fullName>
    </submittedName>
</protein>
<dbReference type="Gene3D" id="1.10.10.160">
    <property type="match status" value="1"/>
</dbReference>
<evidence type="ECO:0000313" key="9">
    <source>
        <dbReference type="Proteomes" id="UP001221757"/>
    </source>
</evidence>
<dbReference type="Gene3D" id="3.40.50.300">
    <property type="entry name" value="P-loop containing nucleotide triphosphate hydrolases"/>
    <property type="match status" value="1"/>
</dbReference>
<evidence type="ECO:0000313" key="8">
    <source>
        <dbReference type="EMBL" id="KAJ7676301.1"/>
    </source>
</evidence>
<feature type="domain" description="UvrD-like helicase ATP-binding" evidence="7">
    <location>
        <begin position="40"/>
        <end position="337"/>
    </location>
</feature>
<evidence type="ECO:0000256" key="3">
    <source>
        <dbReference type="ARBA" id="ARBA00022806"/>
    </source>
</evidence>
<feature type="binding site" evidence="6">
    <location>
        <begin position="61"/>
        <end position="68"/>
    </location>
    <ligand>
        <name>ATP</name>
        <dbReference type="ChEBI" id="CHEBI:30616"/>
    </ligand>
</feature>
<dbReference type="Proteomes" id="UP001221757">
    <property type="component" value="Unassembled WGS sequence"/>
</dbReference>
<keyword evidence="3 6" id="KW-0347">Helicase</keyword>
<proteinExistence type="predicted"/>
<dbReference type="AlphaFoldDB" id="A0AAD7D2X8"/>
<dbReference type="EMBL" id="JARKIE010000144">
    <property type="protein sequence ID" value="KAJ7676301.1"/>
    <property type="molecule type" value="Genomic_DNA"/>
</dbReference>
<evidence type="ECO:0000256" key="4">
    <source>
        <dbReference type="ARBA" id="ARBA00022840"/>
    </source>
</evidence>
<keyword evidence="2 6" id="KW-0378">Hydrolase</keyword>
<evidence type="ECO:0000256" key="5">
    <source>
        <dbReference type="ARBA" id="ARBA00023125"/>
    </source>
</evidence>
<dbReference type="Pfam" id="PF00580">
    <property type="entry name" value="UvrD-helicase"/>
    <property type="match status" value="1"/>
</dbReference>
<keyword evidence="9" id="KW-1185">Reference proteome</keyword>
<dbReference type="InterPro" id="IPR013986">
    <property type="entry name" value="DExx_box_DNA_helicase_dom_sf"/>
</dbReference>
<gene>
    <name evidence="8" type="ORF">B0H17DRAFT_1207432</name>
</gene>
<sequence>MISSTQTVALLSPYFRTPNIPTEPTTLAAIIQKIYSRGPCAASNALTVGAGFQRKSMRIAAGELSDPTPASWDLYLARLLFISHHIQVAHAETSAHSPLVARVQLVDGTVPAAPLQSSRVFAAHPSAPRPFRFWLALNLERPSKLIGKRRTSEVRMGTFHALYARFLRKFSKVDFLASTDITLKDGTVLSFIFKAKSKGLTTKAFVAEHTKANERKSSSDVDPQDNIQRLVGKIYDEDEKSLGRSNSLDFDDLLLFGLNLFKEHTPATSWYKHVLFDEFQDTNVTQYELIRAIGAPTGQLGATSQSWRSTDVGNLARMRKDFAGAEQIFLEGNGRSTSILKASLDISQVVTLLTFHPSGPTPVLRAFPSEHTEAAFITVDEYSNHRHVELTLDATSSIQCALPRYRERAAEGLLKEGISSAVLGGHKFFERLETHGSCVLLELSVSLAPKRAAAAAGAWGRAVRIGEVLGTWHIHSNC</sequence>
<evidence type="ECO:0000256" key="6">
    <source>
        <dbReference type="PROSITE-ProRule" id="PRU00560"/>
    </source>
</evidence>
<organism evidence="8 9">
    <name type="scientific">Mycena rosella</name>
    <name type="common">Pink bonnet</name>
    <name type="synonym">Agaricus rosellus</name>
    <dbReference type="NCBI Taxonomy" id="1033263"/>
    <lineage>
        <taxon>Eukaryota</taxon>
        <taxon>Fungi</taxon>
        <taxon>Dikarya</taxon>
        <taxon>Basidiomycota</taxon>
        <taxon>Agaricomycotina</taxon>
        <taxon>Agaricomycetes</taxon>
        <taxon>Agaricomycetidae</taxon>
        <taxon>Agaricales</taxon>
        <taxon>Marasmiineae</taxon>
        <taxon>Mycenaceae</taxon>
        <taxon>Mycena</taxon>
    </lineage>
</organism>
<dbReference type="InterPro" id="IPR000212">
    <property type="entry name" value="DNA_helicase_UvrD/REP"/>
</dbReference>
<keyword evidence="1 6" id="KW-0547">Nucleotide-binding</keyword>
<dbReference type="InterPro" id="IPR027417">
    <property type="entry name" value="P-loop_NTPase"/>
</dbReference>
<dbReference type="GO" id="GO:0043138">
    <property type="term" value="F:3'-5' DNA helicase activity"/>
    <property type="evidence" value="ECO:0007669"/>
    <property type="project" value="TreeGrafter"/>
</dbReference>
<evidence type="ECO:0000259" key="7">
    <source>
        <dbReference type="PROSITE" id="PS51198"/>
    </source>
</evidence>